<protein>
    <recommendedName>
        <fullName evidence="4">Serine acetyltransferase</fullName>
        <ecNumber evidence="3">2.3.1.30</ecNumber>
    </recommendedName>
</protein>
<evidence type="ECO:0000256" key="5">
    <source>
        <dbReference type="ARBA" id="ARBA00022605"/>
    </source>
</evidence>
<gene>
    <name evidence="11" type="ORF">HMPREF3187_01021</name>
</gene>
<comment type="caution">
    <text evidence="11">The sequence shown here is derived from an EMBL/GenBank/DDBJ whole genome shotgun (WGS) entry which is preliminary data.</text>
</comment>
<evidence type="ECO:0000313" key="12">
    <source>
        <dbReference type="Proteomes" id="UP000070422"/>
    </source>
</evidence>
<keyword evidence="9" id="KW-0012">Acyltransferase</keyword>
<dbReference type="STRING" id="87541.AWM71_03145"/>
<dbReference type="EMBL" id="LSCQ01000047">
    <property type="protein sequence ID" value="KXB36167.1"/>
    <property type="molecule type" value="Genomic_DNA"/>
</dbReference>
<dbReference type="Pfam" id="PF00132">
    <property type="entry name" value="Hexapep"/>
    <property type="match status" value="1"/>
</dbReference>
<reference evidence="11 12" key="1">
    <citation type="submission" date="2016-01" db="EMBL/GenBank/DDBJ databases">
        <authorList>
            <person name="Oliw E.H."/>
        </authorList>
    </citation>
    <scope>NUCLEOTIDE SEQUENCE [LARGE SCALE GENOMIC DNA]</scope>
    <source>
        <strain evidence="11 12">KA00635</strain>
    </source>
</reference>
<dbReference type="NCBIfam" id="NF041874">
    <property type="entry name" value="EPS_EpsC"/>
    <property type="match status" value="1"/>
</dbReference>
<evidence type="ECO:0000256" key="9">
    <source>
        <dbReference type="ARBA" id="ARBA00023315"/>
    </source>
</evidence>
<dbReference type="EC" id="2.3.1.30" evidence="3"/>
<proteinExistence type="inferred from homology"/>
<dbReference type="InterPro" id="IPR045304">
    <property type="entry name" value="LbH_SAT"/>
</dbReference>
<comment type="catalytic activity">
    <reaction evidence="10">
        <text>L-serine + acetyl-CoA = O-acetyl-L-serine + CoA</text>
        <dbReference type="Rhea" id="RHEA:24560"/>
        <dbReference type="ChEBI" id="CHEBI:33384"/>
        <dbReference type="ChEBI" id="CHEBI:57287"/>
        <dbReference type="ChEBI" id="CHEBI:57288"/>
        <dbReference type="ChEBI" id="CHEBI:58340"/>
        <dbReference type="EC" id="2.3.1.30"/>
    </reaction>
</comment>
<name>A0A133XZ15_9LACT</name>
<dbReference type="SUPFAM" id="SSF51161">
    <property type="entry name" value="Trimeric LpxA-like enzymes"/>
    <property type="match status" value="1"/>
</dbReference>
<dbReference type="Gene3D" id="2.160.10.10">
    <property type="entry name" value="Hexapeptide repeat proteins"/>
    <property type="match status" value="1"/>
</dbReference>
<keyword evidence="7" id="KW-0677">Repeat</keyword>
<dbReference type="GO" id="GO:0009001">
    <property type="term" value="F:serine O-acetyltransferase activity"/>
    <property type="evidence" value="ECO:0007669"/>
    <property type="project" value="UniProtKB-EC"/>
</dbReference>
<comment type="pathway">
    <text evidence="1">Amino-acid biosynthesis; L-cysteine biosynthesis; L-cysteine from L-serine: step 1/2.</text>
</comment>
<keyword evidence="8" id="KW-0198">Cysteine biosynthesis</keyword>
<dbReference type="CDD" id="cd03354">
    <property type="entry name" value="LbH_SAT"/>
    <property type="match status" value="1"/>
</dbReference>
<dbReference type="PANTHER" id="PTHR42811">
    <property type="entry name" value="SERINE ACETYLTRANSFERASE"/>
    <property type="match status" value="1"/>
</dbReference>
<evidence type="ECO:0000256" key="10">
    <source>
        <dbReference type="ARBA" id="ARBA00049486"/>
    </source>
</evidence>
<dbReference type="Proteomes" id="UP000070422">
    <property type="component" value="Unassembled WGS sequence"/>
</dbReference>
<accession>A0A133XZ15</accession>
<evidence type="ECO:0000256" key="2">
    <source>
        <dbReference type="ARBA" id="ARBA00007274"/>
    </source>
</evidence>
<dbReference type="GO" id="GO:0019344">
    <property type="term" value="P:cysteine biosynthetic process"/>
    <property type="evidence" value="ECO:0007669"/>
    <property type="project" value="UniProtKB-KW"/>
</dbReference>
<keyword evidence="6 11" id="KW-0808">Transferase</keyword>
<evidence type="ECO:0000256" key="7">
    <source>
        <dbReference type="ARBA" id="ARBA00022737"/>
    </source>
</evidence>
<dbReference type="InterPro" id="IPR042122">
    <property type="entry name" value="Ser_AcTrfase_N_sf"/>
</dbReference>
<dbReference type="FunFam" id="2.160.10.10:FF:000007">
    <property type="entry name" value="Serine acetyltransferase"/>
    <property type="match status" value="1"/>
</dbReference>
<dbReference type="PATRIC" id="fig|87541.4.peg.1012"/>
<evidence type="ECO:0000256" key="4">
    <source>
        <dbReference type="ARBA" id="ARBA00018522"/>
    </source>
</evidence>
<dbReference type="Gene3D" id="1.10.3130.10">
    <property type="entry name" value="serine acetyltransferase, domain 1"/>
    <property type="match status" value="1"/>
</dbReference>
<dbReference type="PROSITE" id="PS00101">
    <property type="entry name" value="HEXAPEP_TRANSFERASES"/>
    <property type="match status" value="1"/>
</dbReference>
<dbReference type="GO" id="GO:0170039">
    <property type="term" value="P:proteinogenic amino acid metabolic process"/>
    <property type="evidence" value="ECO:0007669"/>
    <property type="project" value="UniProtKB-ARBA"/>
</dbReference>
<organism evidence="11 12">
    <name type="scientific">Aerococcus christensenii</name>
    <dbReference type="NCBI Taxonomy" id="87541"/>
    <lineage>
        <taxon>Bacteria</taxon>
        <taxon>Bacillati</taxon>
        <taxon>Bacillota</taxon>
        <taxon>Bacilli</taxon>
        <taxon>Lactobacillales</taxon>
        <taxon>Aerococcaceae</taxon>
        <taxon>Aerococcus</taxon>
    </lineage>
</organism>
<dbReference type="RefSeq" id="WP_082715777.1">
    <property type="nucleotide sequence ID" value="NZ_JASOZP010000004.1"/>
</dbReference>
<evidence type="ECO:0000256" key="3">
    <source>
        <dbReference type="ARBA" id="ARBA00013266"/>
    </source>
</evidence>
<evidence type="ECO:0000256" key="6">
    <source>
        <dbReference type="ARBA" id="ARBA00022679"/>
    </source>
</evidence>
<dbReference type="AlphaFoldDB" id="A0A133XZ15"/>
<evidence type="ECO:0000313" key="11">
    <source>
        <dbReference type="EMBL" id="KXB36167.1"/>
    </source>
</evidence>
<dbReference type="InterPro" id="IPR053376">
    <property type="entry name" value="Serine_acetyltransferase"/>
</dbReference>
<dbReference type="GO" id="GO:0170033">
    <property type="term" value="P:L-amino acid metabolic process"/>
    <property type="evidence" value="ECO:0007669"/>
    <property type="project" value="UniProtKB-ARBA"/>
</dbReference>
<dbReference type="InterPro" id="IPR001451">
    <property type="entry name" value="Hexapep"/>
</dbReference>
<sequence length="218" mass="24011">MMNNPSSDNLKKEEKQTMLIQSKTVPGMAIPPQSHPVNENDKWVKLAKLVFANDPAAKSWQEVYDLYPSIKALRAHEQAHHYYNNGEIYLARQLSEEARRETGIEIHPGAQLSDTIFIDHGMGVVIGETAIVGENVKLYHGVTLGGVGNEKTAKRHPTIQDHVEIGAGAKILGNITIGHHSKIGANAVVLQDVPPYATAVGMPAHIILHDENWNRLED</sequence>
<evidence type="ECO:0000256" key="1">
    <source>
        <dbReference type="ARBA" id="ARBA00004876"/>
    </source>
</evidence>
<keyword evidence="5" id="KW-0028">Amino-acid biosynthesis</keyword>
<comment type="similarity">
    <text evidence="2">Belongs to the transferase hexapeptide repeat family.</text>
</comment>
<dbReference type="InterPro" id="IPR018357">
    <property type="entry name" value="Hexapep_transf_CS"/>
</dbReference>
<dbReference type="InterPro" id="IPR011004">
    <property type="entry name" value="Trimer_LpxA-like_sf"/>
</dbReference>
<evidence type="ECO:0000256" key="8">
    <source>
        <dbReference type="ARBA" id="ARBA00023192"/>
    </source>
</evidence>